<keyword evidence="2" id="KW-1185">Reference proteome</keyword>
<organism evidence="1 2">
    <name type="scientific">Persea americana</name>
    <name type="common">Avocado</name>
    <dbReference type="NCBI Taxonomy" id="3435"/>
    <lineage>
        <taxon>Eukaryota</taxon>
        <taxon>Viridiplantae</taxon>
        <taxon>Streptophyta</taxon>
        <taxon>Embryophyta</taxon>
        <taxon>Tracheophyta</taxon>
        <taxon>Spermatophyta</taxon>
        <taxon>Magnoliopsida</taxon>
        <taxon>Magnoliidae</taxon>
        <taxon>Laurales</taxon>
        <taxon>Lauraceae</taxon>
        <taxon>Persea</taxon>
    </lineage>
</organism>
<dbReference type="Proteomes" id="UP001234297">
    <property type="component" value="Chromosome 8"/>
</dbReference>
<name>A0ACC2LHD7_PERAE</name>
<evidence type="ECO:0000313" key="2">
    <source>
        <dbReference type="Proteomes" id="UP001234297"/>
    </source>
</evidence>
<dbReference type="EMBL" id="CM056816">
    <property type="protein sequence ID" value="KAJ8632444.1"/>
    <property type="molecule type" value="Genomic_DNA"/>
</dbReference>
<comment type="caution">
    <text evidence="1">The sequence shown here is derived from an EMBL/GenBank/DDBJ whole genome shotgun (WGS) entry which is preliminary data.</text>
</comment>
<reference evidence="1 2" key="1">
    <citation type="journal article" date="2022" name="Hortic Res">
        <title>A haplotype resolved chromosomal level avocado genome allows analysis of novel avocado genes.</title>
        <authorList>
            <person name="Nath O."/>
            <person name="Fletcher S.J."/>
            <person name="Hayward A."/>
            <person name="Shaw L.M."/>
            <person name="Masouleh A.K."/>
            <person name="Furtado A."/>
            <person name="Henry R.J."/>
            <person name="Mitter N."/>
        </authorList>
    </citation>
    <scope>NUCLEOTIDE SEQUENCE [LARGE SCALE GENOMIC DNA]</scope>
    <source>
        <strain evidence="2">cv. Hass</strain>
    </source>
</reference>
<sequence length="102" mass="11141">MVVMSTGSIGTWSQAAGGLAGFPVYPVDIMAVMSTGYTEFLLCLRNTCLSYFLQVPVCKVDRAQILPQGGARLQLSTLHHRLSFSRPDSPKKIEVLKMCGFT</sequence>
<protein>
    <submittedName>
        <fullName evidence="1">Uncharacterized protein</fullName>
    </submittedName>
</protein>
<proteinExistence type="predicted"/>
<gene>
    <name evidence="1" type="ORF">MRB53_025780</name>
</gene>
<evidence type="ECO:0000313" key="1">
    <source>
        <dbReference type="EMBL" id="KAJ8632444.1"/>
    </source>
</evidence>
<accession>A0ACC2LHD7</accession>